<evidence type="ECO:0000313" key="18">
    <source>
        <dbReference type="RefSeq" id="XP_030645885.1"/>
    </source>
</evidence>
<evidence type="ECO:0000256" key="15">
    <source>
        <dbReference type="SAM" id="SignalP"/>
    </source>
</evidence>
<evidence type="ECO:0000256" key="4">
    <source>
        <dbReference type="ARBA" id="ARBA00022475"/>
    </source>
</evidence>
<dbReference type="GO" id="GO:0004896">
    <property type="term" value="F:cytokine receptor activity"/>
    <property type="evidence" value="ECO:0007669"/>
    <property type="project" value="TreeGrafter"/>
</dbReference>
<gene>
    <name evidence="18" type="primary">epor</name>
</gene>
<feature type="transmembrane region" description="Helical" evidence="14">
    <location>
        <begin position="245"/>
        <end position="266"/>
    </location>
</feature>
<accession>A0A6J2WK07</accession>
<evidence type="ECO:0000256" key="3">
    <source>
        <dbReference type="ARBA" id="ARBA00018355"/>
    </source>
</evidence>
<feature type="domain" description="Fibronectin type-III" evidence="16">
    <location>
        <begin position="142"/>
        <end position="240"/>
    </location>
</feature>
<feature type="region of interest" description="Disordered" evidence="13">
    <location>
        <begin position="332"/>
        <end position="373"/>
    </location>
</feature>
<dbReference type="InParanoid" id="A0A6J2WK07"/>
<evidence type="ECO:0000256" key="2">
    <source>
        <dbReference type="ARBA" id="ARBA00007885"/>
    </source>
</evidence>
<feature type="region of interest" description="Disordered" evidence="13">
    <location>
        <begin position="444"/>
        <end position="470"/>
    </location>
</feature>
<dbReference type="SMART" id="SM00060">
    <property type="entry name" value="FN3"/>
    <property type="match status" value="1"/>
</dbReference>
<evidence type="ECO:0000256" key="5">
    <source>
        <dbReference type="ARBA" id="ARBA00022692"/>
    </source>
</evidence>
<dbReference type="Gene3D" id="2.60.40.10">
    <property type="entry name" value="Immunoglobulins"/>
    <property type="match status" value="2"/>
</dbReference>
<dbReference type="InterPro" id="IPR009167">
    <property type="entry name" value="Erythropoietin_rcpt"/>
</dbReference>
<protein>
    <recommendedName>
        <fullName evidence="3">Erythropoietin receptor</fullName>
    </recommendedName>
</protein>
<dbReference type="PANTHER" id="PTHR23037:SF28">
    <property type="entry name" value="ERYTHROPOIETIN RECEPTOR"/>
    <property type="match status" value="1"/>
</dbReference>
<evidence type="ECO:0000313" key="17">
    <source>
        <dbReference type="Proteomes" id="UP000504632"/>
    </source>
</evidence>
<dbReference type="Pfam" id="PF09067">
    <property type="entry name" value="EpoR_lig-bind"/>
    <property type="match status" value="1"/>
</dbReference>
<comment type="similarity">
    <text evidence="2">Belongs to the type I cytokine receptor family. Type 1 subfamily.</text>
</comment>
<name>A0A6J2WK07_CHACN</name>
<evidence type="ECO:0000256" key="13">
    <source>
        <dbReference type="SAM" id="MobiDB-lite"/>
    </source>
</evidence>
<dbReference type="GeneID" id="115826273"/>
<evidence type="ECO:0000256" key="6">
    <source>
        <dbReference type="ARBA" id="ARBA00022729"/>
    </source>
</evidence>
<proteinExistence type="inferred from homology"/>
<keyword evidence="7 14" id="KW-1133">Transmembrane helix</keyword>
<keyword evidence="6 15" id="KW-0732">Signal</keyword>
<evidence type="ECO:0000256" key="12">
    <source>
        <dbReference type="PIRSR" id="PIRSR001959-2"/>
    </source>
</evidence>
<feature type="signal peptide" evidence="15">
    <location>
        <begin position="1"/>
        <end position="24"/>
    </location>
</feature>
<evidence type="ECO:0000256" key="9">
    <source>
        <dbReference type="ARBA" id="ARBA00023157"/>
    </source>
</evidence>
<feature type="compositionally biased region" description="Basic and acidic residues" evidence="13">
    <location>
        <begin position="353"/>
        <end position="366"/>
    </location>
</feature>
<feature type="disulfide bond" evidence="12">
    <location>
        <begin position="47"/>
        <end position="57"/>
    </location>
</feature>
<comment type="subcellular location">
    <subcellularLocation>
        <location evidence="1">Cell membrane</location>
        <topology evidence="1">Single-pass type I membrane protein</topology>
    </subcellularLocation>
</comment>
<dbReference type="PANTHER" id="PTHR23037">
    <property type="entry name" value="CYTOKINE RECEPTOR"/>
    <property type="match status" value="1"/>
</dbReference>
<keyword evidence="5 14" id="KW-0812">Transmembrane</keyword>
<dbReference type="AlphaFoldDB" id="A0A6J2WK07"/>
<dbReference type="PROSITE" id="PS50853">
    <property type="entry name" value="FN3"/>
    <property type="match status" value="1"/>
</dbReference>
<dbReference type="Pfam" id="PF00041">
    <property type="entry name" value="fn3"/>
    <property type="match status" value="1"/>
</dbReference>
<dbReference type="PIRSF" id="PIRSF001959">
    <property type="entry name" value="EPO_receptor"/>
    <property type="match status" value="1"/>
</dbReference>
<feature type="compositionally biased region" description="Low complexity" evidence="13">
    <location>
        <begin position="451"/>
        <end position="469"/>
    </location>
</feature>
<keyword evidence="9 12" id="KW-1015">Disulfide bond</keyword>
<evidence type="ECO:0000256" key="7">
    <source>
        <dbReference type="ARBA" id="ARBA00022989"/>
    </source>
</evidence>
<organism evidence="17 18">
    <name type="scientific">Chanos chanos</name>
    <name type="common">Milkfish</name>
    <name type="synonym">Mugil chanos</name>
    <dbReference type="NCBI Taxonomy" id="29144"/>
    <lineage>
        <taxon>Eukaryota</taxon>
        <taxon>Metazoa</taxon>
        <taxon>Chordata</taxon>
        <taxon>Craniata</taxon>
        <taxon>Vertebrata</taxon>
        <taxon>Euteleostomi</taxon>
        <taxon>Actinopterygii</taxon>
        <taxon>Neopterygii</taxon>
        <taxon>Teleostei</taxon>
        <taxon>Ostariophysi</taxon>
        <taxon>Gonorynchiformes</taxon>
        <taxon>Chanidae</taxon>
        <taxon>Chanos</taxon>
    </lineage>
</organism>
<evidence type="ECO:0000256" key="10">
    <source>
        <dbReference type="ARBA" id="ARBA00023170"/>
    </source>
</evidence>
<dbReference type="CTD" id="2057"/>
<keyword evidence="4" id="KW-1003">Cell membrane</keyword>
<evidence type="ECO:0000256" key="14">
    <source>
        <dbReference type="SAM" id="Phobius"/>
    </source>
</evidence>
<reference evidence="18" key="1">
    <citation type="submission" date="2025-08" db="UniProtKB">
        <authorList>
            <consortium name="RefSeq"/>
        </authorList>
    </citation>
    <scope>IDENTIFICATION</scope>
</reference>
<sequence length="539" mass="60599">MTNGRTNAFLIVALFFWFPEVSLTNGVLTFQTKVMHLLRVEPENPKCFAEGMRDLTCFWEEREEERGSTADEYTFTYTYQNENSSNCDVAALALPLAGSRRLFFCQLARIQFFVPLDVHVLYKGQPLYSRNLFIENMFLLDPPANVTVTRTGKQGQLRVTWLPPPLKYMQKSMMYEVRYAPENSRMGKEITVEAKTELILQGLFSGTKYKLWVRVKPDGITYNGTWSVWSDPILMATPPSDMDPLIILLIVIISVILFLLSLTLLLSYGRFLLKKLWPDIPTPEQKFSGLFTVHGGDFQQWLGHSNSGRLWHPVCVYSEESPAPLEVLSEASLRPPPTLRPNSPKAPCGAAQAKEEGKDTREKEGVDSGSIDRWLEPPHARWLAEQLRAFQEHPAPLSQSSLLESQDAYVILNQNSQHANGEATEDEILEESLPLQALFSCGETSTESRSDLGSLRQSSGSGRLSSQSSFEYPNHTWPPLGPGYTYMAVADSGVSMDYSPMSASRLTDTGKGPIYTNNYKNEILAHRQLLTGQNFHSGC</sequence>
<dbReference type="InterPro" id="IPR036116">
    <property type="entry name" value="FN3_sf"/>
</dbReference>
<keyword evidence="8 14" id="KW-0472">Membrane</keyword>
<dbReference type="InterPro" id="IPR015152">
    <property type="entry name" value="Growth/epo_recpt_lig-bind"/>
</dbReference>
<dbReference type="InterPro" id="IPR003961">
    <property type="entry name" value="FN3_dom"/>
</dbReference>
<dbReference type="Proteomes" id="UP000504632">
    <property type="component" value="Chromosome 13"/>
</dbReference>
<dbReference type="OrthoDB" id="9890439at2759"/>
<keyword evidence="10 18" id="KW-0675">Receptor</keyword>
<dbReference type="InterPro" id="IPR013783">
    <property type="entry name" value="Ig-like_fold"/>
</dbReference>
<evidence type="ECO:0000256" key="1">
    <source>
        <dbReference type="ARBA" id="ARBA00004251"/>
    </source>
</evidence>
<feature type="disulfide bond" evidence="12">
    <location>
        <begin position="87"/>
        <end position="105"/>
    </location>
</feature>
<feature type="chain" id="PRO_5026822632" description="Erythropoietin receptor" evidence="15">
    <location>
        <begin position="25"/>
        <end position="539"/>
    </location>
</feature>
<evidence type="ECO:0000256" key="8">
    <source>
        <dbReference type="ARBA" id="ARBA00023136"/>
    </source>
</evidence>
<evidence type="ECO:0000259" key="16">
    <source>
        <dbReference type="PROSITE" id="PS50853"/>
    </source>
</evidence>
<evidence type="ECO:0000256" key="11">
    <source>
        <dbReference type="ARBA" id="ARBA00023180"/>
    </source>
</evidence>
<dbReference type="RefSeq" id="XP_030645885.1">
    <property type="nucleotide sequence ID" value="XM_030790025.1"/>
</dbReference>
<keyword evidence="17" id="KW-1185">Reference proteome</keyword>
<dbReference type="SUPFAM" id="SSF49265">
    <property type="entry name" value="Fibronectin type III"/>
    <property type="match status" value="2"/>
</dbReference>
<dbReference type="CDD" id="cd00063">
    <property type="entry name" value="FN3"/>
    <property type="match status" value="1"/>
</dbReference>
<keyword evidence="11" id="KW-0325">Glycoprotein</keyword>
<dbReference type="GO" id="GO:0009897">
    <property type="term" value="C:external side of plasma membrane"/>
    <property type="evidence" value="ECO:0007669"/>
    <property type="project" value="TreeGrafter"/>
</dbReference>